<organism evidence="1">
    <name type="scientific">Arion vulgaris</name>
    <dbReference type="NCBI Taxonomy" id="1028688"/>
    <lineage>
        <taxon>Eukaryota</taxon>
        <taxon>Metazoa</taxon>
        <taxon>Spiralia</taxon>
        <taxon>Lophotrochozoa</taxon>
        <taxon>Mollusca</taxon>
        <taxon>Gastropoda</taxon>
        <taxon>Heterobranchia</taxon>
        <taxon>Euthyneura</taxon>
        <taxon>Panpulmonata</taxon>
        <taxon>Eupulmonata</taxon>
        <taxon>Stylommatophora</taxon>
        <taxon>Helicina</taxon>
        <taxon>Arionoidea</taxon>
        <taxon>Arionidae</taxon>
        <taxon>Arion</taxon>
    </lineage>
</organism>
<evidence type="ECO:0000313" key="1">
    <source>
        <dbReference type="EMBL" id="CEK58133.1"/>
    </source>
</evidence>
<name>A0A0B6YPF9_9EUPU</name>
<gene>
    <name evidence="1" type="primary">ORF32092</name>
</gene>
<dbReference type="AlphaFoldDB" id="A0A0B6YPF9"/>
<feature type="non-terminal residue" evidence="1">
    <location>
        <position position="1"/>
    </location>
</feature>
<proteinExistence type="predicted"/>
<dbReference type="EMBL" id="HACG01011268">
    <property type="protein sequence ID" value="CEK58133.1"/>
    <property type="molecule type" value="Transcribed_RNA"/>
</dbReference>
<protein>
    <submittedName>
        <fullName evidence="1">Uncharacterized protein</fullName>
    </submittedName>
</protein>
<accession>A0A0B6YPF9</accession>
<reference evidence="1" key="1">
    <citation type="submission" date="2014-12" db="EMBL/GenBank/DDBJ databases">
        <title>Insight into the proteome of Arion vulgaris.</title>
        <authorList>
            <person name="Aradska J."/>
            <person name="Bulat T."/>
            <person name="Smidak R."/>
            <person name="Sarate P."/>
            <person name="Gangsoo J."/>
            <person name="Sialana F."/>
            <person name="Bilban M."/>
            <person name="Lubec G."/>
        </authorList>
    </citation>
    <scope>NUCLEOTIDE SEQUENCE</scope>
    <source>
        <tissue evidence="1">Skin</tissue>
    </source>
</reference>
<sequence>AVLYENTENSEGLTPLEGVQASVLSIASKMIAGACEVLETYLETSSVILGSCQEANDDAEFWLGWRG</sequence>